<feature type="signal peptide" evidence="9">
    <location>
        <begin position="1"/>
        <end position="21"/>
    </location>
</feature>
<evidence type="ECO:0000256" key="7">
    <source>
        <dbReference type="ARBA" id="ARBA00023049"/>
    </source>
</evidence>
<keyword evidence="2" id="KW-0645">Protease</keyword>
<dbReference type="SUPFAM" id="SSF49299">
    <property type="entry name" value="PKD domain"/>
    <property type="match status" value="1"/>
</dbReference>
<dbReference type="SUPFAM" id="SSF55486">
    <property type="entry name" value="Metalloproteases ('zincins'), catalytic domain"/>
    <property type="match status" value="1"/>
</dbReference>
<reference evidence="11 12" key="1">
    <citation type="submission" date="2016-10" db="EMBL/GenBank/DDBJ databases">
        <authorList>
            <person name="de Groot N.N."/>
        </authorList>
    </citation>
    <scope>NUCLEOTIDE SEQUENCE [LARGE SCALE GENOMIC DNA]</scope>
    <source>
        <strain evidence="11 12">DSM 6793</strain>
    </source>
</reference>
<dbReference type="Pfam" id="PF05572">
    <property type="entry name" value="Peptidase_M43"/>
    <property type="match status" value="1"/>
</dbReference>
<keyword evidence="3" id="KW-0479">Metal-binding</keyword>
<protein>
    <submittedName>
        <fullName evidence="11">Por secretion system C-terminal sorting domain-containing protein</fullName>
    </submittedName>
</protein>
<feature type="chain" id="PRO_5011704158" evidence="9">
    <location>
        <begin position="22"/>
        <end position="710"/>
    </location>
</feature>
<evidence type="ECO:0000256" key="4">
    <source>
        <dbReference type="ARBA" id="ARBA00022729"/>
    </source>
</evidence>
<dbReference type="InterPro" id="IPR035986">
    <property type="entry name" value="PKD_dom_sf"/>
</dbReference>
<dbReference type="GO" id="GO:0046872">
    <property type="term" value="F:metal ion binding"/>
    <property type="evidence" value="ECO:0007669"/>
    <property type="project" value="UniProtKB-KW"/>
</dbReference>
<evidence type="ECO:0000256" key="3">
    <source>
        <dbReference type="ARBA" id="ARBA00022723"/>
    </source>
</evidence>
<dbReference type="GO" id="GO:0006508">
    <property type="term" value="P:proteolysis"/>
    <property type="evidence" value="ECO:0007669"/>
    <property type="project" value="UniProtKB-KW"/>
</dbReference>
<dbReference type="CDD" id="cd00146">
    <property type="entry name" value="PKD"/>
    <property type="match status" value="1"/>
</dbReference>
<keyword evidence="8" id="KW-1015">Disulfide bond</keyword>
<dbReference type="STRING" id="927664.SAMN05421780_102448"/>
<sequence>MKKKILTLLSLALIGLGSVQAQEYRRCGTDEEMQKLLEANPLLLQQLESQRLQQPNLQASVMDMADSTLVIPVVVHVVHNYGVENVSYDQVLDAIRILNEDFQLLNSDTSEVYPMFKSRIGNPNVEFRLAKKDPLGNCTMGVTRTVSELTNNADNTIKDVVKSWGTRYLNIWVVANIASGAGAYAHYPGSVAAQYEGIVCRASQFGSIGASGSSNLAARTLTHETGHFFNLAHTWGSSNTPGSASNCNIDDGVADTPNTIGVAGQNCNKTMAGCNAGETANVENYMDYSSCERMYTKGQVTRMRTALASSIGARSNLWTQSNRILTGTNNGYVTALCAPNPDFNINIRTACSGSPLSLTGSAYNVSADSLASVKYKWVLAGADSPIMYGQTISAIYSTPGVYPVMLVTSNSAGKDSITKEDYLTIGDGTPHYSAQLDTVESFEESSFPNFLTNVHKSWTVTSPEGLSFVRSTAASVTGEASLMIDNASLPDQTVSNIISSGFDLTSVAQPVYLSFKVAYARISSTSRDILKVYVSTNCGRTWSSALYNKSATNVTTPLSTVGTTYYTGTFTPTATQWRRELVNLGNYASYSNVRFKFEVTSRTGNRLFIDDVMISKNPLLGMEEAIRAFQVSVAPNPFDNAAQLNYTLPRPESVKVMVSDVLGRKIWEQNESQQEAGEHTLNLPTQIKQGVYFLQMEIAGQKIVQKIVKQ</sequence>
<evidence type="ECO:0000256" key="6">
    <source>
        <dbReference type="ARBA" id="ARBA00022833"/>
    </source>
</evidence>
<dbReference type="Pfam" id="PF18962">
    <property type="entry name" value="Por_Secre_tail"/>
    <property type="match status" value="1"/>
</dbReference>
<dbReference type="InterPro" id="IPR013783">
    <property type="entry name" value="Ig-like_fold"/>
</dbReference>
<dbReference type="InterPro" id="IPR026444">
    <property type="entry name" value="Secre_tail"/>
</dbReference>
<gene>
    <name evidence="11" type="ORF">SAMN05421780_102448</name>
</gene>
<dbReference type="PANTHER" id="PTHR47466">
    <property type="match status" value="1"/>
</dbReference>
<evidence type="ECO:0000259" key="10">
    <source>
        <dbReference type="PROSITE" id="PS50093"/>
    </source>
</evidence>
<accession>A0A1I1G4M7</accession>
<name>A0A1I1G4M7_9BACT</name>
<dbReference type="Gene3D" id="2.60.120.260">
    <property type="entry name" value="Galactose-binding domain-like"/>
    <property type="match status" value="1"/>
</dbReference>
<dbReference type="Gene3D" id="2.60.40.10">
    <property type="entry name" value="Immunoglobulins"/>
    <property type="match status" value="1"/>
</dbReference>
<proteinExistence type="inferred from homology"/>
<evidence type="ECO:0000313" key="11">
    <source>
        <dbReference type="EMBL" id="SFC06505.1"/>
    </source>
</evidence>
<keyword evidence="5" id="KW-0378">Hydrolase</keyword>
<comment type="similarity">
    <text evidence="1">Belongs to the peptidase M43B family.</text>
</comment>
<dbReference type="InterPro" id="IPR008754">
    <property type="entry name" value="Peptidase_M43"/>
</dbReference>
<dbReference type="EMBL" id="FOLE01000002">
    <property type="protein sequence ID" value="SFC06505.1"/>
    <property type="molecule type" value="Genomic_DNA"/>
</dbReference>
<dbReference type="Proteomes" id="UP000199514">
    <property type="component" value="Unassembled WGS sequence"/>
</dbReference>
<dbReference type="AlphaFoldDB" id="A0A1I1G4M7"/>
<evidence type="ECO:0000256" key="1">
    <source>
        <dbReference type="ARBA" id="ARBA00008721"/>
    </source>
</evidence>
<keyword evidence="12" id="KW-1185">Reference proteome</keyword>
<dbReference type="NCBIfam" id="TIGR04183">
    <property type="entry name" value="Por_Secre_tail"/>
    <property type="match status" value="1"/>
</dbReference>
<organism evidence="11 12">
    <name type="scientific">Flexibacter flexilis DSM 6793</name>
    <dbReference type="NCBI Taxonomy" id="927664"/>
    <lineage>
        <taxon>Bacteria</taxon>
        <taxon>Pseudomonadati</taxon>
        <taxon>Bacteroidota</taxon>
        <taxon>Cytophagia</taxon>
        <taxon>Cytophagales</taxon>
        <taxon>Flexibacteraceae</taxon>
        <taxon>Flexibacter</taxon>
    </lineage>
</organism>
<dbReference type="GO" id="GO:0008237">
    <property type="term" value="F:metallopeptidase activity"/>
    <property type="evidence" value="ECO:0007669"/>
    <property type="project" value="UniProtKB-KW"/>
</dbReference>
<evidence type="ECO:0000256" key="8">
    <source>
        <dbReference type="ARBA" id="ARBA00023157"/>
    </source>
</evidence>
<keyword evidence="4 9" id="KW-0732">Signal</keyword>
<dbReference type="InterPro" id="IPR000601">
    <property type="entry name" value="PKD_dom"/>
</dbReference>
<dbReference type="OrthoDB" id="6278496at2"/>
<dbReference type="PROSITE" id="PS50093">
    <property type="entry name" value="PKD"/>
    <property type="match status" value="1"/>
</dbReference>
<dbReference type="Gene3D" id="3.40.390.10">
    <property type="entry name" value="Collagenase (Catalytic Domain)"/>
    <property type="match status" value="1"/>
</dbReference>
<evidence type="ECO:0000256" key="5">
    <source>
        <dbReference type="ARBA" id="ARBA00022801"/>
    </source>
</evidence>
<keyword evidence="7" id="KW-0482">Metalloprotease</keyword>
<dbReference type="PANTHER" id="PTHR47466:SF1">
    <property type="entry name" value="METALLOPROTEASE MEP1 (AFU_ORTHOLOGUE AFUA_1G07730)-RELATED"/>
    <property type="match status" value="1"/>
</dbReference>
<feature type="domain" description="PKD" evidence="10">
    <location>
        <begin position="373"/>
        <end position="413"/>
    </location>
</feature>
<keyword evidence="6" id="KW-0862">Zinc</keyword>
<evidence type="ECO:0000256" key="2">
    <source>
        <dbReference type="ARBA" id="ARBA00022670"/>
    </source>
</evidence>
<evidence type="ECO:0000313" key="12">
    <source>
        <dbReference type="Proteomes" id="UP000199514"/>
    </source>
</evidence>
<evidence type="ECO:0000256" key="9">
    <source>
        <dbReference type="SAM" id="SignalP"/>
    </source>
</evidence>
<dbReference type="InterPro" id="IPR024079">
    <property type="entry name" value="MetalloPept_cat_dom_sf"/>
</dbReference>
<dbReference type="RefSeq" id="WP_091509254.1">
    <property type="nucleotide sequence ID" value="NZ_FOLE01000002.1"/>
</dbReference>